<dbReference type="Gene3D" id="3.30.450.30">
    <property type="entry name" value="Dynein light chain 2a, cytoplasmic"/>
    <property type="match status" value="1"/>
</dbReference>
<dbReference type="EMBL" id="FNQB01000001">
    <property type="protein sequence ID" value="SDY82320.1"/>
    <property type="molecule type" value="Genomic_DNA"/>
</dbReference>
<keyword evidence="3" id="KW-1185">Reference proteome</keyword>
<reference evidence="3" key="1">
    <citation type="submission" date="2016-10" db="EMBL/GenBank/DDBJ databases">
        <authorList>
            <person name="Varghese N."/>
            <person name="Submissions S."/>
        </authorList>
    </citation>
    <scope>NUCLEOTIDE SEQUENCE [LARGE SCALE GENOMIC DNA]</scope>
    <source>
        <strain evidence="3">DSM 44718</strain>
    </source>
</reference>
<dbReference type="PANTHER" id="PTHR36222:SF1">
    <property type="entry name" value="SERINE PROTEASE INHIBITOR RV3364C"/>
    <property type="match status" value="1"/>
</dbReference>
<name>A0A1H3N0S3_9ACTN</name>
<feature type="domain" description="Roadblock/LAMTOR2" evidence="1">
    <location>
        <begin position="12"/>
        <end position="102"/>
    </location>
</feature>
<dbReference type="SUPFAM" id="SSF103196">
    <property type="entry name" value="Roadblock/LC7 domain"/>
    <property type="match status" value="1"/>
</dbReference>
<dbReference type="SMART" id="SM00960">
    <property type="entry name" value="Robl_LC7"/>
    <property type="match status" value="1"/>
</dbReference>
<dbReference type="InterPro" id="IPR053141">
    <property type="entry name" value="Mycobact_SerProt_Inhib_Rv3364c"/>
</dbReference>
<dbReference type="AlphaFoldDB" id="A0A1H3N0S3"/>
<dbReference type="PANTHER" id="PTHR36222">
    <property type="entry name" value="SERINE PROTEASE INHIBITOR RV3364C"/>
    <property type="match status" value="1"/>
</dbReference>
<dbReference type="InterPro" id="IPR004942">
    <property type="entry name" value="Roadblock/LAMTOR2_dom"/>
</dbReference>
<evidence type="ECO:0000313" key="3">
    <source>
        <dbReference type="Proteomes" id="UP000199632"/>
    </source>
</evidence>
<dbReference type="RefSeq" id="WP_090789069.1">
    <property type="nucleotide sequence ID" value="NZ_BOND01000028.1"/>
</dbReference>
<proteinExistence type="predicted"/>
<organism evidence="2 3">
    <name type="scientific">Asanoa ishikariensis</name>
    <dbReference type="NCBI Taxonomy" id="137265"/>
    <lineage>
        <taxon>Bacteria</taxon>
        <taxon>Bacillati</taxon>
        <taxon>Actinomycetota</taxon>
        <taxon>Actinomycetes</taxon>
        <taxon>Micromonosporales</taxon>
        <taxon>Micromonosporaceae</taxon>
        <taxon>Asanoa</taxon>
    </lineage>
</organism>
<sequence length="144" mass="15045">MTQTTRPQSNLDWLLQDLVARVPGAEQAIVLSADGLLMGLTAGLERDDAEHLAAMAAGFQSLAKGASRHFAAGAVRQTMVEMEQAYLFVTAAGQGACLALLATSETDIGLVAYEMAMLVTRVGQNLTSPARIPPELPSESSDGG</sequence>
<dbReference type="STRING" id="137265.SAMN05421684_1735"/>
<evidence type="ECO:0000313" key="2">
    <source>
        <dbReference type="EMBL" id="SDY82320.1"/>
    </source>
</evidence>
<dbReference type="Proteomes" id="UP000199632">
    <property type="component" value="Unassembled WGS sequence"/>
</dbReference>
<evidence type="ECO:0000259" key="1">
    <source>
        <dbReference type="SMART" id="SM00960"/>
    </source>
</evidence>
<accession>A0A1H3N0S3</accession>
<protein>
    <recommendedName>
        <fullName evidence="1">Roadblock/LAMTOR2 domain-containing protein</fullName>
    </recommendedName>
</protein>
<gene>
    <name evidence="2" type="ORF">SAMN05421684_1735</name>
</gene>
<dbReference type="OrthoDB" id="5187023at2"/>
<dbReference type="Pfam" id="PF03259">
    <property type="entry name" value="Robl_LC7"/>
    <property type="match status" value="1"/>
</dbReference>